<evidence type="ECO:0000256" key="2">
    <source>
        <dbReference type="SAM" id="Phobius"/>
    </source>
</evidence>
<proteinExistence type="predicted"/>
<dbReference type="STRING" id="697329.Rumal_3060"/>
<dbReference type="EMBL" id="CP002403">
    <property type="protein sequence ID" value="ADU23525.1"/>
    <property type="molecule type" value="Genomic_DNA"/>
</dbReference>
<feature type="transmembrane region" description="Helical" evidence="2">
    <location>
        <begin position="20"/>
        <end position="39"/>
    </location>
</feature>
<accession>E6UED5</accession>
<keyword evidence="2" id="KW-1133">Transmembrane helix</keyword>
<dbReference type="Proteomes" id="UP000006919">
    <property type="component" value="Chromosome"/>
</dbReference>
<dbReference type="InterPro" id="IPR012902">
    <property type="entry name" value="N_methyl_site"/>
</dbReference>
<dbReference type="InterPro" id="IPR000983">
    <property type="entry name" value="Bac_GSPG_pilin"/>
</dbReference>
<protein>
    <recommendedName>
        <fullName evidence="5">Prepilin-type N-terminal cleavage/methylation domain-containing protein</fullName>
    </recommendedName>
</protein>
<dbReference type="PRINTS" id="PR00813">
    <property type="entry name" value="BCTERIALGSPG"/>
</dbReference>
<dbReference type="AlphaFoldDB" id="E6UED5"/>
<sequence length="251" mass="27990">MERDELMKNNNKKGFTLVELSVVICIVGILSCLLVPNLISFIKKAKIAAAIADTKTIKTSIESSLTDHLVINYGESTAAFNKVLYLEQGNNKNRKYEIVGCFTNYSWNVYKTSKPGTSTGSQAIDRLIAGQLDATFSESWEKGKKVNPLSYNSDTKNCAKYLKDNNTNFGLVVVYNNTGEVRMIQLYRKGILVTYVNGEYIVNTSSKAHFIGTGTWDKIYTDSKKQSPDSFYNINLSNKQIGSDGNMGGWY</sequence>
<evidence type="ECO:0000256" key="1">
    <source>
        <dbReference type="ARBA" id="ARBA00022481"/>
    </source>
</evidence>
<dbReference type="InterPro" id="IPR045584">
    <property type="entry name" value="Pilin-like"/>
</dbReference>
<dbReference type="HOGENOM" id="CLU_1106468_0_0_9"/>
<dbReference type="Pfam" id="PF07963">
    <property type="entry name" value="N_methyl"/>
    <property type="match status" value="1"/>
</dbReference>
<dbReference type="KEGG" id="ral:Rumal_3060"/>
<evidence type="ECO:0000313" key="3">
    <source>
        <dbReference type="EMBL" id="ADU23525.1"/>
    </source>
</evidence>
<evidence type="ECO:0000313" key="4">
    <source>
        <dbReference type="Proteomes" id="UP000006919"/>
    </source>
</evidence>
<gene>
    <name evidence="3" type="ordered locus">Rumal_3060</name>
</gene>
<name>E6UED5_RUMA7</name>
<dbReference type="NCBIfam" id="TIGR02532">
    <property type="entry name" value="IV_pilin_GFxxxE"/>
    <property type="match status" value="1"/>
</dbReference>
<dbReference type="PROSITE" id="PS51257">
    <property type="entry name" value="PROKAR_LIPOPROTEIN"/>
    <property type="match status" value="1"/>
</dbReference>
<dbReference type="Gene3D" id="3.30.700.10">
    <property type="entry name" value="Glycoprotein, Type 4 Pilin"/>
    <property type="match status" value="1"/>
</dbReference>
<keyword evidence="1" id="KW-0488">Methylation</keyword>
<organism evidence="3 4">
    <name type="scientific">Ruminococcus albus (strain ATCC 27210 / DSM 20455 / JCM 14654 / NCDO 2250 / 7)</name>
    <dbReference type="NCBI Taxonomy" id="697329"/>
    <lineage>
        <taxon>Bacteria</taxon>
        <taxon>Bacillati</taxon>
        <taxon>Bacillota</taxon>
        <taxon>Clostridia</taxon>
        <taxon>Eubacteriales</taxon>
        <taxon>Oscillospiraceae</taxon>
        <taxon>Ruminococcus</taxon>
    </lineage>
</organism>
<reference evidence="3 4" key="1">
    <citation type="journal article" date="2011" name="J. Bacteriol.">
        <title>Complete genome of the cellulolytic ruminal bacterium Ruminococcus albus 7.</title>
        <authorList>
            <person name="Suen G."/>
            <person name="Stevenson D.M."/>
            <person name="Bruce D.C."/>
            <person name="Chertkov O."/>
            <person name="Copeland A."/>
            <person name="Cheng J.F."/>
            <person name="Detter C."/>
            <person name="Detter J.C."/>
            <person name="Goodwin L.A."/>
            <person name="Han C.S."/>
            <person name="Hauser L.J."/>
            <person name="Ivanova N.N."/>
            <person name="Kyrpides N.C."/>
            <person name="Land M.L."/>
            <person name="Lapidus A."/>
            <person name="Lucas S."/>
            <person name="Ovchinnikova G."/>
            <person name="Pitluck S."/>
            <person name="Tapia R."/>
            <person name="Woyke T."/>
            <person name="Boyum J."/>
            <person name="Mead D."/>
            <person name="Weimer P.J."/>
        </authorList>
    </citation>
    <scope>NUCLEOTIDE SEQUENCE [LARGE SCALE GENOMIC DNA]</scope>
    <source>
        <strain evidence="4">ATCC 27210 / DSM 20455 / JCM 14654 / NCDO 2250 / 7</strain>
    </source>
</reference>
<keyword evidence="2" id="KW-0812">Transmembrane</keyword>
<dbReference type="GO" id="GO:0015628">
    <property type="term" value="P:protein secretion by the type II secretion system"/>
    <property type="evidence" value="ECO:0007669"/>
    <property type="project" value="InterPro"/>
</dbReference>
<dbReference type="eggNOG" id="COG2165">
    <property type="taxonomic scope" value="Bacteria"/>
</dbReference>
<dbReference type="GO" id="GO:0015627">
    <property type="term" value="C:type II protein secretion system complex"/>
    <property type="evidence" value="ECO:0007669"/>
    <property type="project" value="InterPro"/>
</dbReference>
<evidence type="ECO:0008006" key="5">
    <source>
        <dbReference type="Google" id="ProtNLM"/>
    </source>
</evidence>
<keyword evidence="2" id="KW-0472">Membrane</keyword>
<dbReference type="SUPFAM" id="SSF54523">
    <property type="entry name" value="Pili subunits"/>
    <property type="match status" value="1"/>
</dbReference>